<gene>
    <name evidence="5 7" type="primary">coaE</name>
    <name evidence="7" type="ORF">KK062_01425</name>
</gene>
<dbReference type="EMBL" id="JAHESE010000001">
    <property type="protein sequence ID" value="MBT1706860.1"/>
    <property type="molecule type" value="Genomic_DNA"/>
</dbReference>
<comment type="similarity">
    <text evidence="1 5">Belongs to the CoaE family.</text>
</comment>
<dbReference type="Proteomes" id="UP001319080">
    <property type="component" value="Unassembled WGS sequence"/>
</dbReference>
<sequence>MVHKPLQIGITGGIGSGKSLVTKIFACLGIPVYDADSHAKELMTTDGILISQIKKEFGDLSYVSDGTLNRKYLGEVVFNQQKKLDILNGLVHPRVRHDFAQWTDRYRDKPYVVREAALLFETGVYRLLDQTIVVYAPEDVRIRRVMKRDNRPEEQVRAIIRKQLSEEEKKALADDIIYNDDSILVIPQVLALHHRLLQGNA</sequence>
<feature type="binding site" evidence="5">
    <location>
        <begin position="15"/>
        <end position="20"/>
    </location>
    <ligand>
        <name>ATP</name>
        <dbReference type="ChEBI" id="CHEBI:30616"/>
    </ligand>
</feature>
<comment type="catalytic activity">
    <reaction evidence="5">
        <text>3'-dephospho-CoA + ATP = ADP + CoA + H(+)</text>
        <dbReference type="Rhea" id="RHEA:18245"/>
        <dbReference type="ChEBI" id="CHEBI:15378"/>
        <dbReference type="ChEBI" id="CHEBI:30616"/>
        <dbReference type="ChEBI" id="CHEBI:57287"/>
        <dbReference type="ChEBI" id="CHEBI:57328"/>
        <dbReference type="ChEBI" id="CHEBI:456216"/>
        <dbReference type="EC" id="2.7.1.24"/>
    </reaction>
</comment>
<dbReference type="InterPro" id="IPR027417">
    <property type="entry name" value="P-loop_NTPase"/>
</dbReference>
<keyword evidence="3 5" id="KW-0067">ATP-binding</keyword>
<evidence type="ECO:0000313" key="8">
    <source>
        <dbReference type="Proteomes" id="UP001319080"/>
    </source>
</evidence>
<evidence type="ECO:0000256" key="3">
    <source>
        <dbReference type="ARBA" id="ARBA00022840"/>
    </source>
</evidence>
<evidence type="ECO:0000256" key="6">
    <source>
        <dbReference type="NCBIfam" id="TIGR00152"/>
    </source>
</evidence>
<dbReference type="PANTHER" id="PTHR10695">
    <property type="entry name" value="DEPHOSPHO-COA KINASE-RELATED"/>
    <property type="match status" value="1"/>
</dbReference>
<dbReference type="HAMAP" id="MF_00376">
    <property type="entry name" value="Dephospho_CoA_kinase"/>
    <property type="match status" value="1"/>
</dbReference>
<dbReference type="GO" id="GO:0005737">
    <property type="term" value="C:cytoplasm"/>
    <property type="evidence" value="ECO:0007669"/>
    <property type="project" value="UniProtKB-SubCell"/>
</dbReference>
<comment type="function">
    <text evidence="5">Catalyzes the phosphorylation of the 3'-hydroxyl group of dephosphocoenzyme A to form coenzyme A.</text>
</comment>
<dbReference type="AlphaFoldDB" id="A0AAP2GT34"/>
<proteinExistence type="inferred from homology"/>
<accession>A0AAP2GT34</accession>
<evidence type="ECO:0000256" key="2">
    <source>
        <dbReference type="ARBA" id="ARBA00022741"/>
    </source>
</evidence>
<evidence type="ECO:0000256" key="1">
    <source>
        <dbReference type="ARBA" id="ARBA00009018"/>
    </source>
</evidence>
<comment type="caution">
    <text evidence="7">The sequence shown here is derived from an EMBL/GenBank/DDBJ whole genome shotgun (WGS) entry which is preliminary data.</text>
</comment>
<comment type="pathway">
    <text evidence="5">Cofactor biosynthesis; coenzyme A biosynthesis; CoA from (R)-pantothenate: step 5/5.</text>
</comment>
<reference evidence="7 8" key="1">
    <citation type="submission" date="2021-05" db="EMBL/GenBank/DDBJ databases">
        <title>A Polyphasic approach of four new species of the genus Ohtaekwangia: Ohtaekwangia histidinii sp. nov., Ohtaekwangia cretensis sp. nov., Ohtaekwangia indiensis sp. nov., Ohtaekwangia reichenbachii sp. nov. from diverse environment.</title>
        <authorList>
            <person name="Octaviana S."/>
        </authorList>
    </citation>
    <scope>NUCLEOTIDE SEQUENCE [LARGE SCALE GENOMIC DNA]</scope>
    <source>
        <strain evidence="7 8">PWU5</strain>
    </source>
</reference>
<organism evidence="7 8">
    <name type="scientific">Dawidia cretensis</name>
    <dbReference type="NCBI Taxonomy" id="2782350"/>
    <lineage>
        <taxon>Bacteria</taxon>
        <taxon>Pseudomonadati</taxon>
        <taxon>Bacteroidota</taxon>
        <taxon>Cytophagia</taxon>
        <taxon>Cytophagales</taxon>
        <taxon>Chryseotaleaceae</taxon>
        <taxon>Dawidia</taxon>
    </lineage>
</organism>
<protein>
    <recommendedName>
        <fullName evidence="5 6">Dephospho-CoA kinase</fullName>
        <ecNumber evidence="5 6">2.7.1.24</ecNumber>
    </recommendedName>
    <alternativeName>
        <fullName evidence="5">Dephosphocoenzyme A kinase</fullName>
    </alternativeName>
</protein>
<dbReference type="PROSITE" id="PS51219">
    <property type="entry name" value="DPCK"/>
    <property type="match status" value="1"/>
</dbReference>
<dbReference type="EC" id="2.7.1.24" evidence="5 6"/>
<dbReference type="Pfam" id="PF01121">
    <property type="entry name" value="CoaE"/>
    <property type="match status" value="1"/>
</dbReference>
<keyword evidence="8" id="KW-1185">Reference proteome</keyword>
<dbReference type="PANTHER" id="PTHR10695:SF46">
    <property type="entry name" value="BIFUNCTIONAL COENZYME A SYNTHASE-RELATED"/>
    <property type="match status" value="1"/>
</dbReference>
<keyword evidence="5 7" id="KW-0418">Kinase</keyword>
<dbReference type="GO" id="GO:0015937">
    <property type="term" value="P:coenzyme A biosynthetic process"/>
    <property type="evidence" value="ECO:0007669"/>
    <property type="project" value="UniProtKB-UniRule"/>
</dbReference>
<keyword evidence="2 5" id="KW-0547">Nucleotide-binding</keyword>
<name>A0AAP2GT34_9BACT</name>
<dbReference type="Gene3D" id="3.40.50.300">
    <property type="entry name" value="P-loop containing nucleotide triphosphate hydrolases"/>
    <property type="match status" value="1"/>
</dbReference>
<dbReference type="InterPro" id="IPR001977">
    <property type="entry name" value="Depp_CoAkinase"/>
</dbReference>
<dbReference type="NCBIfam" id="TIGR00152">
    <property type="entry name" value="dephospho-CoA kinase"/>
    <property type="match status" value="1"/>
</dbReference>
<evidence type="ECO:0000313" key="7">
    <source>
        <dbReference type="EMBL" id="MBT1706860.1"/>
    </source>
</evidence>
<comment type="subcellular location">
    <subcellularLocation>
        <location evidence="5">Cytoplasm</location>
    </subcellularLocation>
</comment>
<dbReference type="GO" id="GO:0004140">
    <property type="term" value="F:dephospho-CoA kinase activity"/>
    <property type="evidence" value="ECO:0007669"/>
    <property type="project" value="UniProtKB-UniRule"/>
</dbReference>
<keyword evidence="5 7" id="KW-0808">Transferase</keyword>
<dbReference type="GO" id="GO:0005524">
    <property type="term" value="F:ATP binding"/>
    <property type="evidence" value="ECO:0007669"/>
    <property type="project" value="UniProtKB-UniRule"/>
</dbReference>
<evidence type="ECO:0000256" key="4">
    <source>
        <dbReference type="ARBA" id="ARBA00022993"/>
    </source>
</evidence>
<dbReference type="CDD" id="cd02022">
    <property type="entry name" value="DPCK"/>
    <property type="match status" value="1"/>
</dbReference>
<keyword evidence="5" id="KW-0963">Cytoplasm</keyword>
<evidence type="ECO:0000256" key="5">
    <source>
        <dbReference type="HAMAP-Rule" id="MF_00376"/>
    </source>
</evidence>
<dbReference type="SUPFAM" id="SSF52540">
    <property type="entry name" value="P-loop containing nucleoside triphosphate hydrolases"/>
    <property type="match status" value="1"/>
</dbReference>
<keyword evidence="4 5" id="KW-0173">Coenzyme A biosynthesis</keyword>